<dbReference type="EMBL" id="JBHSWE010000001">
    <property type="protein sequence ID" value="MFC6671101.1"/>
    <property type="molecule type" value="Genomic_DNA"/>
</dbReference>
<gene>
    <name evidence="1" type="ORF">ACFQDL_14270</name>
</gene>
<dbReference type="RefSeq" id="WP_379909611.1">
    <property type="nucleotide sequence ID" value="NZ_JBHSWE010000001.1"/>
</dbReference>
<dbReference type="Proteomes" id="UP001596422">
    <property type="component" value="Unassembled WGS sequence"/>
</dbReference>
<reference evidence="2" key="1">
    <citation type="journal article" date="2019" name="Int. J. Syst. Evol. Microbiol.">
        <title>The Global Catalogue of Microorganisms (GCM) 10K type strain sequencing project: providing services to taxonomists for standard genome sequencing and annotation.</title>
        <authorList>
            <consortium name="The Broad Institute Genomics Platform"/>
            <consortium name="The Broad Institute Genome Sequencing Center for Infectious Disease"/>
            <person name="Wu L."/>
            <person name="Ma J."/>
        </authorList>
    </citation>
    <scope>NUCLEOTIDE SEQUENCE [LARGE SCALE GENOMIC DNA]</scope>
    <source>
        <strain evidence="2">NBRC 111756</strain>
    </source>
</reference>
<evidence type="ECO:0000313" key="1">
    <source>
        <dbReference type="EMBL" id="MFC6671101.1"/>
    </source>
</evidence>
<comment type="caution">
    <text evidence="1">The sequence shown here is derived from an EMBL/GenBank/DDBJ whole genome shotgun (WGS) entry which is preliminary data.</text>
</comment>
<organism evidence="1 2">
    <name type="scientific">Marinobacterium aestuariivivens</name>
    <dbReference type="NCBI Taxonomy" id="1698799"/>
    <lineage>
        <taxon>Bacteria</taxon>
        <taxon>Pseudomonadati</taxon>
        <taxon>Pseudomonadota</taxon>
        <taxon>Gammaproteobacteria</taxon>
        <taxon>Oceanospirillales</taxon>
        <taxon>Oceanospirillaceae</taxon>
        <taxon>Marinobacterium</taxon>
    </lineage>
</organism>
<evidence type="ECO:0000313" key="2">
    <source>
        <dbReference type="Proteomes" id="UP001596422"/>
    </source>
</evidence>
<evidence type="ECO:0008006" key="3">
    <source>
        <dbReference type="Google" id="ProtNLM"/>
    </source>
</evidence>
<keyword evidence="2" id="KW-1185">Reference proteome</keyword>
<proteinExistence type="predicted"/>
<protein>
    <recommendedName>
        <fullName evidence="3">Transposase</fullName>
    </recommendedName>
</protein>
<accession>A0ABW2A0U1</accession>
<name>A0ABW2A0U1_9GAMM</name>
<sequence length="73" mass="8122">MLEIESSGPRYVVPDNNNKAFLPCRDPAGKVEDFNMVIWQHLLKARRCAHLSTGGPARTPDSYRISIGAIARL</sequence>